<evidence type="ECO:0000256" key="2">
    <source>
        <dbReference type="SAM" id="Phobius"/>
    </source>
</evidence>
<proteinExistence type="predicted"/>
<evidence type="ECO:0000256" key="1">
    <source>
        <dbReference type="SAM" id="MobiDB-lite"/>
    </source>
</evidence>
<dbReference type="EMBL" id="CP115526">
    <property type="protein sequence ID" value="WBY54667.1"/>
    <property type="molecule type" value="Genomic_DNA"/>
</dbReference>
<feature type="transmembrane region" description="Helical" evidence="2">
    <location>
        <begin position="308"/>
        <end position="326"/>
    </location>
</feature>
<keyword evidence="2" id="KW-0812">Transmembrane</keyword>
<evidence type="ECO:0000313" key="3">
    <source>
        <dbReference type="EMBL" id="WBY54667.1"/>
    </source>
</evidence>
<organism evidence="3 4">
    <name type="scientific">Plasmodium yoelii yoelii</name>
    <dbReference type="NCBI Taxonomy" id="73239"/>
    <lineage>
        <taxon>Eukaryota</taxon>
        <taxon>Sar</taxon>
        <taxon>Alveolata</taxon>
        <taxon>Apicomplexa</taxon>
        <taxon>Aconoidasida</taxon>
        <taxon>Haemosporida</taxon>
        <taxon>Plasmodiidae</taxon>
        <taxon>Plasmodium</taxon>
        <taxon>Plasmodium (Vinckeia)</taxon>
    </lineage>
</organism>
<dbReference type="Proteomes" id="UP001054126">
    <property type="component" value="Chromosome 2"/>
</dbReference>
<sequence length="348" mass="40743">MSQNQINNTKYFIKESYNTCRNFDTLRVLFPDELINSGEYYFKGGSLKRYCPKSRSCENDVDKINSYCLWLFNQLYNDSIAFSNNEDDNMYIVTYILAWLSYKLNQKTENGITKLMDFYNNHMQNVKEYNTPIENDTQYKTYIDLINKNKELMNIDIKHMSKLYDAFKNLCKMYNELSKVKNKGAEYLKYVENFAKNYNDLINENFNDTNDNLFKQVLYVALNDYNYIKSTSNVESIRNKFPELTNEKKATHVSTISKESQMNDSSSEIQVPSSGTKVSESETDVLTFKPEVSESETTLSSSLVSNKLIIVLSILVATPIFFGISYKYSLFGFRKRSQKQHLREKLKK</sequence>
<keyword evidence="2" id="KW-1133">Transmembrane helix</keyword>
<reference evidence="3" key="1">
    <citation type="submission" date="2023-01" db="EMBL/GenBank/DDBJ databases">
        <title>Long-Read Genome Assembly and Gene Model Annotations for the Rodent Malaria Parasite Plasmodium yoelii 17XNL.</title>
        <authorList>
            <person name="Mitchell G.J."/>
            <person name="Sebastian A."/>
            <person name="Albert I."/>
            <person name="Lindner S.E."/>
        </authorList>
    </citation>
    <scope>NUCLEOTIDE SEQUENCE</scope>
    <source>
        <strain evidence="3">17XNL clone 1.1</strain>
    </source>
</reference>
<protein>
    <submittedName>
        <fullName evidence="3">PIR protein</fullName>
    </submittedName>
</protein>
<name>A0AAE9WIX5_PLAYO</name>
<dbReference type="InterPro" id="IPR006477">
    <property type="entry name" value="Yir_bir_cir"/>
</dbReference>
<dbReference type="AlphaFoldDB" id="A0AAE9WIX5"/>
<accession>A0AAE9WIX5</accession>
<evidence type="ECO:0000313" key="4">
    <source>
        <dbReference type="Proteomes" id="UP001054126"/>
    </source>
</evidence>
<keyword evidence="2" id="KW-0472">Membrane</keyword>
<dbReference type="Pfam" id="PF06022">
    <property type="entry name" value="Cir_Bir_Yir"/>
    <property type="match status" value="1"/>
</dbReference>
<gene>
    <name evidence="3" type="ORF">Py17XNL_000202597</name>
</gene>
<dbReference type="NCBIfam" id="TIGR01590">
    <property type="entry name" value="yir-bir-cir_Pla"/>
    <property type="match status" value="1"/>
</dbReference>
<feature type="region of interest" description="Disordered" evidence="1">
    <location>
        <begin position="259"/>
        <end position="278"/>
    </location>
</feature>